<keyword evidence="2" id="KW-1185">Reference proteome</keyword>
<protein>
    <submittedName>
        <fullName evidence="1">Uncharacterized protein</fullName>
    </submittedName>
</protein>
<name>A0A380JFR7_STRDO</name>
<dbReference type="AlphaFoldDB" id="A0A380JFR7"/>
<gene>
    <name evidence="1" type="ORF">NCTC11391_01972</name>
</gene>
<accession>A0A380JFR7</accession>
<organism evidence="1 2">
    <name type="scientific">Streptococcus downei MFe28</name>
    <dbReference type="NCBI Taxonomy" id="764290"/>
    <lineage>
        <taxon>Bacteria</taxon>
        <taxon>Bacillati</taxon>
        <taxon>Bacillota</taxon>
        <taxon>Bacilli</taxon>
        <taxon>Lactobacillales</taxon>
        <taxon>Streptococcaceae</taxon>
        <taxon>Streptococcus</taxon>
    </lineage>
</organism>
<evidence type="ECO:0000313" key="2">
    <source>
        <dbReference type="Proteomes" id="UP000254082"/>
    </source>
</evidence>
<dbReference type="Proteomes" id="UP000254082">
    <property type="component" value="Unassembled WGS sequence"/>
</dbReference>
<sequence length="53" mass="6174">MTVTEKIVQEGHHITGDVYELDGLYYKVLAKFGKVLKYCPVIRVDKDSLDCWR</sequence>
<reference evidence="1 2" key="1">
    <citation type="submission" date="2018-06" db="EMBL/GenBank/DDBJ databases">
        <authorList>
            <consortium name="Pathogen Informatics"/>
            <person name="Doyle S."/>
        </authorList>
    </citation>
    <scope>NUCLEOTIDE SEQUENCE [LARGE SCALE GENOMIC DNA]</scope>
    <source>
        <strain evidence="2">NCTC 11391</strain>
    </source>
</reference>
<evidence type="ECO:0000313" key="1">
    <source>
        <dbReference type="EMBL" id="SUN37208.1"/>
    </source>
</evidence>
<proteinExistence type="predicted"/>
<dbReference type="EMBL" id="UHFA01000002">
    <property type="protein sequence ID" value="SUN37208.1"/>
    <property type="molecule type" value="Genomic_DNA"/>
</dbReference>
<dbReference type="RefSeq" id="WP_019781142.1">
    <property type="nucleotide sequence ID" value="NZ_UHFA01000002.1"/>
</dbReference>